<comment type="pathway">
    <text evidence="1">Lipid metabolism.</text>
</comment>
<evidence type="ECO:0000256" key="3">
    <source>
        <dbReference type="ARBA" id="ARBA00022679"/>
    </source>
</evidence>
<evidence type="ECO:0000256" key="7">
    <source>
        <dbReference type="ARBA" id="ARBA00039058"/>
    </source>
</evidence>
<keyword evidence="5 12" id="KW-0012">Acyltransferase</keyword>
<dbReference type="GO" id="GO:0006629">
    <property type="term" value="P:lipid metabolic process"/>
    <property type="evidence" value="ECO:0007669"/>
    <property type="project" value="UniProtKB-KW"/>
</dbReference>
<proteinExistence type="inferred from homology"/>
<dbReference type="GO" id="GO:0043810">
    <property type="term" value="F:ornithine-acyl [acyl carrier protein] N-acyltransferase activity"/>
    <property type="evidence" value="ECO:0007669"/>
    <property type="project" value="UniProtKB-EC"/>
</dbReference>
<sequence>MEIDAGRFTVRLARDEQDIAAAQRLRYRVFVEELGASASDEERALRREIDEYDPHFEHLILIDKETESSDPLDRVAGAYRLMTNDRAKAGIGFYGSTEYDLTLIETCGRPAVELGRSCVGSEVRGGAAMHLLWTGLGEFVTARKIEIMFGVASFHGADPAPLAHALSFLHYNHLAPEDLRVRARPENFAAMDRLPPEQVDRKQAARQIPALIKAYLRLGGFVGEGAWVDHDFNTVDVCLLMDTSRMVSRYRDFYGKEGKPAAPAARTPGDGSAAERSGG</sequence>
<dbReference type="STRING" id="1114924.SAMN05216258_106241"/>
<keyword evidence="3 12" id="KW-0808">Transferase</keyword>
<comment type="function">
    <text evidence="9">Catalyzes the first step in the biosynthesis of ornithine lipids, which are phosphorus-free membrane lipids. Catalyzes the 3-hydroxyacyl-acyl carrier protein-dependent acylation of ornithine to form lyso-ornithine lipid (LOL).</text>
</comment>
<dbReference type="PANTHER" id="PTHR37323">
    <property type="entry name" value="GCN5-RELATED N-ACETYLTRANSFERASE"/>
    <property type="match status" value="1"/>
</dbReference>
<dbReference type="InterPro" id="IPR016181">
    <property type="entry name" value="Acyl_CoA_acyltransferase"/>
</dbReference>
<evidence type="ECO:0000313" key="12">
    <source>
        <dbReference type="EMBL" id="SFI40746.1"/>
    </source>
</evidence>
<evidence type="ECO:0000256" key="4">
    <source>
        <dbReference type="ARBA" id="ARBA00023098"/>
    </source>
</evidence>
<comment type="catalytic activity">
    <reaction evidence="10">
        <text>a (3R)-hydroxyacyl-[ACP] + L-ornithine = a lyso-ornithine lipid + holo-[ACP] + H(+)</text>
        <dbReference type="Rhea" id="RHEA:20633"/>
        <dbReference type="Rhea" id="RHEA-COMP:9685"/>
        <dbReference type="Rhea" id="RHEA-COMP:9945"/>
        <dbReference type="ChEBI" id="CHEBI:15378"/>
        <dbReference type="ChEBI" id="CHEBI:46911"/>
        <dbReference type="ChEBI" id="CHEBI:64479"/>
        <dbReference type="ChEBI" id="CHEBI:78827"/>
        <dbReference type="ChEBI" id="CHEBI:138482"/>
        <dbReference type="EC" id="2.3.2.30"/>
    </reaction>
    <physiologicalReaction direction="left-to-right" evidence="10">
        <dbReference type="Rhea" id="RHEA:20634"/>
    </physiologicalReaction>
</comment>
<dbReference type="RefSeq" id="WP_092860636.1">
    <property type="nucleotide sequence ID" value="NZ_FOQH01000006.1"/>
</dbReference>
<evidence type="ECO:0000256" key="9">
    <source>
        <dbReference type="ARBA" id="ARBA00045724"/>
    </source>
</evidence>
<evidence type="ECO:0000256" key="2">
    <source>
        <dbReference type="ARBA" id="ARBA00022516"/>
    </source>
</evidence>
<evidence type="ECO:0000313" key="13">
    <source>
        <dbReference type="Proteomes" id="UP000199377"/>
    </source>
</evidence>
<dbReference type="Pfam" id="PF13444">
    <property type="entry name" value="Acetyltransf_5"/>
    <property type="match status" value="1"/>
</dbReference>
<gene>
    <name evidence="12" type="ORF">SAMN05216258_106241</name>
</gene>
<evidence type="ECO:0000256" key="11">
    <source>
        <dbReference type="SAM" id="MobiDB-lite"/>
    </source>
</evidence>
<keyword evidence="13" id="KW-1185">Reference proteome</keyword>
<evidence type="ECO:0000256" key="1">
    <source>
        <dbReference type="ARBA" id="ARBA00005189"/>
    </source>
</evidence>
<dbReference type="SUPFAM" id="SSF55729">
    <property type="entry name" value="Acyl-CoA N-acyltransferases (Nat)"/>
    <property type="match status" value="1"/>
</dbReference>
<evidence type="ECO:0000256" key="6">
    <source>
        <dbReference type="ARBA" id="ARBA00038095"/>
    </source>
</evidence>
<dbReference type="AlphaFoldDB" id="A0A1I3HYB6"/>
<dbReference type="OrthoDB" id="9787072at2"/>
<dbReference type="Proteomes" id="UP000199377">
    <property type="component" value="Unassembled WGS sequence"/>
</dbReference>
<evidence type="ECO:0000256" key="8">
    <source>
        <dbReference type="ARBA" id="ARBA00039866"/>
    </source>
</evidence>
<dbReference type="EC" id="2.3.2.30" evidence="7"/>
<dbReference type="PANTHER" id="PTHR37323:SF1">
    <property type="entry name" value="L-ORNITHINE N(ALPHA)-ACYLTRANSFERASE"/>
    <property type="match status" value="1"/>
</dbReference>
<feature type="region of interest" description="Disordered" evidence="11">
    <location>
        <begin position="256"/>
        <end position="279"/>
    </location>
</feature>
<evidence type="ECO:0000256" key="5">
    <source>
        <dbReference type="ARBA" id="ARBA00023315"/>
    </source>
</evidence>
<accession>A0A1I3HYB6</accession>
<dbReference type="Gene3D" id="3.40.630.30">
    <property type="match status" value="1"/>
</dbReference>
<evidence type="ECO:0000256" key="10">
    <source>
        <dbReference type="ARBA" id="ARBA00047785"/>
    </source>
</evidence>
<dbReference type="EMBL" id="FOQH01000006">
    <property type="protein sequence ID" value="SFI40746.1"/>
    <property type="molecule type" value="Genomic_DNA"/>
</dbReference>
<keyword evidence="4" id="KW-0443">Lipid metabolism</keyword>
<organism evidence="12 13">
    <name type="scientific">Albimonas pacifica</name>
    <dbReference type="NCBI Taxonomy" id="1114924"/>
    <lineage>
        <taxon>Bacteria</taxon>
        <taxon>Pseudomonadati</taxon>
        <taxon>Pseudomonadota</taxon>
        <taxon>Alphaproteobacteria</taxon>
        <taxon>Rhodobacterales</taxon>
        <taxon>Paracoccaceae</taxon>
        <taxon>Albimonas</taxon>
    </lineage>
</organism>
<name>A0A1I3HYB6_9RHOB</name>
<comment type="similarity">
    <text evidence="6">Belongs to the acetyltransferase family. OlsB subfamily.</text>
</comment>
<protein>
    <recommendedName>
        <fullName evidence="8">L-ornithine N(alpha)-acyltransferase</fullName>
        <ecNumber evidence="7">2.3.2.30</ecNumber>
    </recommendedName>
</protein>
<reference evidence="12 13" key="1">
    <citation type="submission" date="2016-10" db="EMBL/GenBank/DDBJ databases">
        <authorList>
            <person name="de Groot N.N."/>
        </authorList>
    </citation>
    <scope>NUCLEOTIDE SEQUENCE [LARGE SCALE GENOMIC DNA]</scope>
    <source>
        <strain evidence="12 13">CGMCC 1.11030</strain>
    </source>
</reference>
<dbReference type="InterPro" id="IPR052351">
    <property type="entry name" value="Ornithine_N-alpha-AT"/>
</dbReference>
<keyword evidence="2" id="KW-0444">Lipid biosynthesis</keyword>